<feature type="domain" description="HpaB/PvcC/4-BUDH C-terminal" evidence="5">
    <location>
        <begin position="295"/>
        <end position="480"/>
    </location>
</feature>
<keyword evidence="1" id="KW-0285">Flavoprotein</keyword>
<dbReference type="InterPro" id="IPR024719">
    <property type="entry name" value="HpaB/PvcC/4-BUDH_C"/>
</dbReference>
<organism evidence="7 8">
    <name type="scientific">Peribacillus glennii</name>
    <dbReference type="NCBI Taxonomy" id="2303991"/>
    <lineage>
        <taxon>Bacteria</taxon>
        <taxon>Bacillati</taxon>
        <taxon>Bacillota</taxon>
        <taxon>Bacilli</taxon>
        <taxon>Bacillales</taxon>
        <taxon>Bacillaceae</taxon>
        <taxon>Peribacillus</taxon>
    </lineage>
</organism>
<dbReference type="InterPro" id="IPR036250">
    <property type="entry name" value="AcylCo_DH-like_C"/>
</dbReference>
<gene>
    <name evidence="7" type="ORF">D0466_18810</name>
</gene>
<evidence type="ECO:0000313" key="7">
    <source>
        <dbReference type="EMBL" id="RFU61266.1"/>
    </source>
</evidence>
<dbReference type="Pfam" id="PF11794">
    <property type="entry name" value="HpaB_N"/>
    <property type="match status" value="1"/>
</dbReference>
<dbReference type="InterPro" id="IPR024674">
    <property type="entry name" value="HpaB/PvcC/4-BUDH_N"/>
</dbReference>
<dbReference type="GO" id="GO:0016627">
    <property type="term" value="F:oxidoreductase activity, acting on the CH-CH group of donors"/>
    <property type="evidence" value="ECO:0007669"/>
    <property type="project" value="InterPro"/>
</dbReference>
<feature type="binding site" evidence="4">
    <location>
        <position position="203"/>
    </location>
    <ligand>
        <name>FAD</name>
        <dbReference type="ChEBI" id="CHEBI:57692"/>
    </ligand>
</feature>
<name>A0A372L7L2_9BACI</name>
<evidence type="ECO:0000259" key="5">
    <source>
        <dbReference type="Pfam" id="PF03241"/>
    </source>
</evidence>
<evidence type="ECO:0000256" key="3">
    <source>
        <dbReference type="ARBA" id="ARBA00023002"/>
    </source>
</evidence>
<dbReference type="Pfam" id="PF03241">
    <property type="entry name" value="HpaB"/>
    <property type="match status" value="1"/>
</dbReference>
<evidence type="ECO:0000256" key="1">
    <source>
        <dbReference type="ARBA" id="ARBA00022630"/>
    </source>
</evidence>
<evidence type="ECO:0000313" key="8">
    <source>
        <dbReference type="Proteomes" id="UP000262939"/>
    </source>
</evidence>
<feature type="domain" description="HpaB/PvcC/4-BUDH N-terminal" evidence="6">
    <location>
        <begin position="23"/>
        <end position="281"/>
    </location>
</feature>
<keyword evidence="3" id="KW-0560">Oxidoreductase</keyword>
<keyword evidence="2 4" id="KW-0274">FAD</keyword>
<dbReference type="PIRSF" id="PIRSF000331">
    <property type="entry name" value="HpaA_HpaB"/>
    <property type="match status" value="1"/>
</dbReference>
<dbReference type="AlphaFoldDB" id="A0A372L7L2"/>
<dbReference type="Gene3D" id="1.20.140.10">
    <property type="entry name" value="Butyryl-CoA Dehydrogenase, subunit A, domain 3"/>
    <property type="match status" value="1"/>
</dbReference>
<dbReference type="Gene3D" id="1.10.3140.10">
    <property type="entry name" value="4-hydroxybutyryl-coa dehydratase, domain 1"/>
    <property type="match status" value="1"/>
</dbReference>
<evidence type="ECO:0000256" key="4">
    <source>
        <dbReference type="PIRSR" id="PIRSR000331-2"/>
    </source>
</evidence>
<evidence type="ECO:0008006" key="9">
    <source>
        <dbReference type="Google" id="ProtNLM"/>
    </source>
</evidence>
<dbReference type="Gene3D" id="2.40.110.10">
    <property type="entry name" value="Butyryl-CoA Dehydrogenase, subunit A, domain 2"/>
    <property type="match status" value="1"/>
</dbReference>
<evidence type="ECO:0000259" key="6">
    <source>
        <dbReference type="Pfam" id="PF11794"/>
    </source>
</evidence>
<dbReference type="SUPFAM" id="SSF47203">
    <property type="entry name" value="Acyl-CoA dehydrogenase C-terminal domain-like"/>
    <property type="match status" value="1"/>
</dbReference>
<accession>A0A372L7L2</accession>
<feature type="binding site" evidence="4">
    <location>
        <begin position="170"/>
        <end position="173"/>
    </location>
    <ligand>
        <name>FAD</name>
        <dbReference type="ChEBI" id="CHEBI:57692"/>
    </ligand>
</feature>
<keyword evidence="8" id="KW-1185">Reference proteome</keyword>
<protein>
    <recommendedName>
        <fullName evidence="9">4-hydroxyphenylacetate 3-monooxygenase</fullName>
    </recommendedName>
</protein>
<dbReference type="PANTHER" id="PTHR36117:SF3">
    <property type="entry name" value="4-HYDROXYPHENYLACETATE 3-MONOOXYGENASE-RELATED"/>
    <property type="match status" value="1"/>
</dbReference>
<dbReference type="PANTHER" id="PTHR36117">
    <property type="entry name" value="4-HYDROXYPHENYLACETATE 3-MONOOXYGENASE-RELATED"/>
    <property type="match status" value="1"/>
</dbReference>
<sequence>MKYMETTLRDIVGSENNVYLRSGNSYRESLRDGRRVWFEGEYLEDITSHPKFSGTVDMICRYFDAHQSGPLADILTEKRENGTVSSAAYMIPRNTEDLRRRGQVINAVVDMTHGTMGRGPDFMPTMLLGMYGSRELYIKSNPELGSNVERYYEWARQNNPIMTLAFVDPQGDRTLPAEEREYLRVVDRTESGIVVSGAKVVATLSPFAEEIIVHTLYRKDLEKDNAISCAIPVNTKGVTIVCREGWLTPGKEIEHPLSSRVDEIDAMIVFDRVFVPYERVFYVGDTEIPKYYSTTALWGHWHVMARITRRYEFIAGAASLIPKVIGTEKIPQVRDSVAETLRCLETCRAFLRAAEENYGIMGGVAHADDNIITTGRMYSVEQYPKMMNILREISGQGLIMRFPDKAFDDESFGTVLKKAINAQNYSGREKTRIFNYVWDLCSDSFASRLEMFEVQNAQSVPKNRQLWFDNYSKEELTALEEKVCRIVDVPTPSF</sequence>
<dbReference type="InterPro" id="IPR009100">
    <property type="entry name" value="AcylCoA_DH/oxidase_NM_dom_sf"/>
</dbReference>
<reference evidence="7 8" key="1">
    <citation type="submission" date="2018-08" db="EMBL/GenBank/DDBJ databases">
        <title>Bacillus chawlae sp. nov., Bacillus glennii sp. nov., and Bacillus saganii sp. nov. Isolated from the Vehicle Assembly Building at Kennedy Space Center where the Viking Spacecraft were Assembled.</title>
        <authorList>
            <person name="Seuylemezian A."/>
            <person name="Vaishampayan P."/>
        </authorList>
    </citation>
    <scope>NUCLEOTIDE SEQUENCE [LARGE SCALE GENOMIC DNA]</scope>
    <source>
        <strain evidence="7 8">V44-8</strain>
    </source>
</reference>
<dbReference type="Proteomes" id="UP000262939">
    <property type="component" value="Unassembled WGS sequence"/>
</dbReference>
<dbReference type="InterPro" id="IPR004925">
    <property type="entry name" value="HpaB/PvcC/4-BUDH"/>
</dbReference>
<comment type="caution">
    <text evidence="7">The sequence shown here is derived from an EMBL/GenBank/DDBJ whole genome shotgun (WGS) entry which is preliminary data.</text>
</comment>
<proteinExistence type="predicted"/>
<dbReference type="InterPro" id="IPR046373">
    <property type="entry name" value="Acyl-CoA_Oxase/DH_mid-dom_sf"/>
</dbReference>
<dbReference type="SUPFAM" id="SSF56645">
    <property type="entry name" value="Acyl-CoA dehydrogenase NM domain-like"/>
    <property type="match status" value="1"/>
</dbReference>
<evidence type="ECO:0000256" key="2">
    <source>
        <dbReference type="ARBA" id="ARBA00022827"/>
    </source>
</evidence>
<dbReference type="EMBL" id="QVTD01000016">
    <property type="protein sequence ID" value="RFU61266.1"/>
    <property type="molecule type" value="Genomic_DNA"/>
</dbReference>